<dbReference type="Gene3D" id="3.40.50.1000">
    <property type="entry name" value="HAD superfamily/HAD-like"/>
    <property type="match status" value="2"/>
</dbReference>
<feature type="compositionally biased region" description="Polar residues" evidence="2">
    <location>
        <begin position="690"/>
        <end position="704"/>
    </location>
</feature>
<evidence type="ECO:0000256" key="2">
    <source>
        <dbReference type="SAM" id="MobiDB-lite"/>
    </source>
</evidence>
<evidence type="ECO:0000313" key="4">
    <source>
        <dbReference type="EMBL" id="VIO55964.1"/>
    </source>
</evidence>
<name>A0A4E9ECI1_GIBZA</name>
<dbReference type="AlphaFoldDB" id="A0A4E9ECI1"/>
<dbReference type="Pfam" id="PF13344">
    <property type="entry name" value="Hydrolase_6"/>
    <property type="match status" value="1"/>
</dbReference>
<feature type="region of interest" description="Disordered" evidence="2">
    <location>
        <begin position="797"/>
        <end position="832"/>
    </location>
</feature>
<gene>
    <name evidence="4" type="ORF">FUG_LOCUS187947</name>
</gene>
<evidence type="ECO:0000259" key="3">
    <source>
        <dbReference type="SMART" id="SM00974"/>
    </source>
</evidence>
<dbReference type="NCBIfam" id="TIGR01456">
    <property type="entry name" value="CECR5"/>
    <property type="match status" value="1"/>
</dbReference>
<feature type="region of interest" description="Disordered" evidence="2">
    <location>
        <begin position="845"/>
        <end position="930"/>
    </location>
</feature>
<dbReference type="InterPro" id="IPR050324">
    <property type="entry name" value="CDP-alcohol_PTase-I"/>
</dbReference>
<dbReference type="GO" id="GO:0046474">
    <property type="term" value="P:glycerophospholipid biosynthetic process"/>
    <property type="evidence" value="ECO:0007669"/>
    <property type="project" value="TreeGrafter"/>
</dbReference>
<dbReference type="EMBL" id="CAAKMV010000122">
    <property type="protein sequence ID" value="VIO55964.1"/>
    <property type="molecule type" value="Genomic_DNA"/>
</dbReference>
<dbReference type="InterPro" id="IPR006357">
    <property type="entry name" value="HAD-SF_hydro_IIA"/>
</dbReference>
<dbReference type="PANTHER" id="PTHR14269">
    <property type="entry name" value="CDP-DIACYLGLYCEROL--GLYCEROL-3-PHOSPHATE 3-PHOSPHATIDYLTRANSFERASE-RELATED"/>
    <property type="match status" value="1"/>
</dbReference>
<dbReference type="PANTHER" id="PTHR14269:SF57">
    <property type="entry name" value="SUPERFAMILY HYDROLASE, PUTATIVE (AFU_ORTHOLOGUE AFUA_2G02580)-RELATED"/>
    <property type="match status" value="1"/>
</dbReference>
<dbReference type="SUPFAM" id="SSF56784">
    <property type="entry name" value="HAD-like"/>
    <property type="match status" value="1"/>
</dbReference>
<feature type="compositionally biased region" description="Basic residues" evidence="2">
    <location>
        <begin position="857"/>
        <end position="866"/>
    </location>
</feature>
<feature type="domain" description="Bacteriophage T5 Orf172 DNA-binding" evidence="3">
    <location>
        <begin position="970"/>
        <end position="1057"/>
    </location>
</feature>
<feature type="region of interest" description="Disordered" evidence="2">
    <location>
        <begin position="683"/>
        <end position="758"/>
    </location>
</feature>
<dbReference type="SMART" id="SM00974">
    <property type="entry name" value="T5orf172"/>
    <property type="match status" value="1"/>
</dbReference>
<dbReference type="InterPro" id="IPR006353">
    <property type="entry name" value="HAD-SF_hydro_IIA_CECR5"/>
</dbReference>
<proteinExistence type="predicted"/>
<dbReference type="GO" id="GO:0005739">
    <property type="term" value="C:mitochondrion"/>
    <property type="evidence" value="ECO:0007669"/>
    <property type="project" value="TreeGrafter"/>
</dbReference>
<feature type="compositionally biased region" description="Acidic residues" evidence="2">
    <location>
        <begin position="900"/>
        <end position="909"/>
    </location>
</feature>
<dbReference type="InterPro" id="IPR036412">
    <property type="entry name" value="HAD-like_sf"/>
</dbReference>
<feature type="coiled-coil region" evidence="1">
    <location>
        <begin position="1103"/>
        <end position="1144"/>
    </location>
</feature>
<dbReference type="Pfam" id="PF10544">
    <property type="entry name" value="T5orf172"/>
    <property type="match status" value="1"/>
</dbReference>
<feature type="compositionally biased region" description="Acidic residues" evidence="2">
    <location>
        <begin position="728"/>
        <end position="753"/>
    </location>
</feature>
<keyword evidence="1" id="KW-0175">Coiled coil</keyword>
<dbReference type="Pfam" id="PF13242">
    <property type="entry name" value="Hydrolase_like"/>
    <property type="match status" value="1"/>
</dbReference>
<evidence type="ECO:0000256" key="1">
    <source>
        <dbReference type="SAM" id="Coils"/>
    </source>
</evidence>
<dbReference type="InterPro" id="IPR018306">
    <property type="entry name" value="Phage_T5_Orf172_DNA-bd"/>
</dbReference>
<accession>A0A4E9ECI1</accession>
<dbReference type="NCBIfam" id="TIGR01460">
    <property type="entry name" value="HAD-SF-IIA"/>
    <property type="match status" value="1"/>
</dbReference>
<organism evidence="4">
    <name type="scientific">Gibberella zeae</name>
    <name type="common">Wheat head blight fungus</name>
    <name type="synonym">Fusarium graminearum</name>
    <dbReference type="NCBI Taxonomy" id="5518"/>
    <lineage>
        <taxon>Eukaryota</taxon>
        <taxon>Fungi</taxon>
        <taxon>Dikarya</taxon>
        <taxon>Ascomycota</taxon>
        <taxon>Pezizomycotina</taxon>
        <taxon>Sordariomycetes</taxon>
        <taxon>Hypocreomycetidae</taxon>
        <taxon>Hypocreales</taxon>
        <taxon>Nectriaceae</taxon>
        <taxon>Fusarium</taxon>
    </lineage>
</organism>
<reference evidence="4" key="1">
    <citation type="submission" date="2019-04" db="EMBL/GenBank/DDBJ databases">
        <authorList>
            <person name="Melise S."/>
            <person name="Noan J."/>
            <person name="Okalmin O."/>
        </authorList>
    </citation>
    <scope>NUCLEOTIDE SEQUENCE</scope>
    <source>
        <strain evidence="4">FN9</strain>
    </source>
</reference>
<protein>
    <recommendedName>
        <fullName evidence="3">Bacteriophage T5 Orf172 DNA-binding domain-containing protein</fullName>
    </recommendedName>
</protein>
<dbReference type="InterPro" id="IPR023214">
    <property type="entry name" value="HAD_sf"/>
</dbReference>
<sequence>MTRYCGFYLILLSGIRYLNMQRFGVVGQCRFAARRLTQPRYVAPLAATALRASCLSQRTFHTSHTALSKPKGSLGVNPNNFEEPTDLARKIFSEFAFAFDIDGVLYQGRDRVDGADKVIKMLRSNGIRYVFLTNGGCVPESKKEESLQERLQIPKHEDAIKGRMILSHTPMSGWSEDIKNDGTILITGSHPEKARQIALDYGFKRVVTPADILAECGDVFPFEHIEGEINGKPVPLPDGKRIPLLKDPYSTNIPANALKIDHIFIWNDPRDWSVDIQLIHDLLISHQGYLGTVSNLNGNEKLPNNGWQQDGQPRLWISNLDLLWKTNYPVNRFGTGAFMEALKGVWSTTTNGKELEYSALGKPSNHTYRYAHERLLQYYHDMACNRGQSPGHDKSKYHPLRRVYMIGDNPESDIRGASEFEAEDGTEWVPILVRTGVWRQTATGKEPRYKPVVIVDDVVDALVWALNNEGIKADREWVLSALSHTKGYVKLPPLEDGVHNGDLEVGAKYPSELEATEAKFLHRDGNKFTRLNTHVSGWDYLDKDKAQHVLETWSAAVGISSNALSSLYEAIGLSEGDTTMRCFGQAQGDTYCVTPLPKTRKPTIKRLLQNLARYELGSECPDAALTVEMTLAELTKNLICFRPIKPHAVKFEIHRKSYKNNMEYVYFLLTSKFESWQLERKAEKQRNNRQHTPTRTLQKSLTKLNGHESNSKNVGRSSEDAYDSSYGDGEETDDEISKEEDDGRSEEMDDEDVFDTRIREKLQRPKLVRESPQVERDILVTPVRCRREGNRRMIHSGTKAAKDSFESPSSMSPSDDKFLVSPASITSPDPSELFTPLLTVSTPDSLASTVGFESRRSSSRISHRKRQDASPTRGAESTDLDILSKGIRRKLNLSGSIPGNEEDFDDEGNSDTQSQDSESDKEAATRPKLRQPIIFFPKNQPVHKILKYMRQSPGEKGFGSGYIYGFTDPTVRGHHIKIGYTGGGHDRMEEFKTCEYEPSVEFKVYMPYASMKMEGLIHRTLHMEAEYASCPAKSCETKHREWFKISKREAKEVVEIWKKFSELMPYTETRQLNDIWQGITTAQLAKPWSSDAKVWLKEELLTIVSKEKRLAKLQDSLDKKKQEREGIKQKLLQAEEDEERLRKQLEGLAIGNR</sequence>